<dbReference type="HOGENOM" id="CLU_019900_1_0_1"/>
<evidence type="ECO:0000259" key="6">
    <source>
        <dbReference type="Pfam" id="PF24708"/>
    </source>
</evidence>
<sequence length="485" mass="54319">MNEIFPASRNLSRSSQDQSLVLRSTYKTSPAITICASFFRSFMPVSIYNKSPLDEPIPLIVVEGFLGGAGALVWGNFQDYMNISCEQPRRVIFANVGPVSSLHDRACELYYAMKGGTVDYGADHCKQHHHLQYGRTIDEGMYPQWSRDRPLHFLGHSLGAPTITKLQWLLSTGFFGNREHPDMILSVTSISAPFRGTQLVYALGEREDAAPAVRPISIGSAIAKVVHLVSFLSPYMPKLLDLHAESRSLSCREVSFSSLLEQLRKSEWTESRDAANFDVTFLAMDEREAYSEGLVNPRTFYRSHVACMTHKIGLDTNTHAPSLGFLLTLPLYLTSRIMGSFNFCLLRPIPSFLANIPYSPATTITPEKGPHTPADAHQRGLNEEYWANDGIVPVFSQWHPLDCSSTICRHYIPSGAANGSMDESLAKLKPEPGIWHVHQIEDAHHCSLAPRWSGTTRQKHFWEAMGRWLGNIDDDVGLIRVGFYF</sequence>
<dbReference type="STRING" id="765440.A0A0C3GDB0"/>
<dbReference type="Gene3D" id="3.40.50.1820">
    <property type="entry name" value="alpha/beta hydrolase"/>
    <property type="match status" value="1"/>
</dbReference>
<evidence type="ECO:0000256" key="3">
    <source>
        <dbReference type="ARBA" id="ARBA00022729"/>
    </source>
</evidence>
<dbReference type="InterPro" id="IPR056304">
    <property type="entry name" value="Lip-like_C"/>
</dbReference>
<comment type="subcellular location">
    <subcellularLocation>
        <location evidence="1">Secreted</location>
    </subcellularLocation>
</comment>
<proteinExistence type="predicted"/>
<keyword evidence="3" id="KW-0732">Signal</keyword>
<evidence type="ECO:0000313" key="7">
    <source>
        <dbReference type="EMBL" id="KIM88616.1"/>
    </source>
</evidence>
<dbReference type="GO" id="GO:0016787">
    <property type="term" value="F:hydrolase activity"/>
    <property type="evidence" value="ECO:0007669"/>
    <property type="project" value="UniProtKB-KW"/>
</dbReference>
<accession>A0A0C3GDB0</accession>
<evidence type="ECO:0000256" key="5">
    <source>
        <dbReference type="ARBA" id="ARBA00023098"/>
    </source>
</evidence>
<dbReference type="SUPFAM" id="SSF53474">
    <property type="entry name" value="alpha/beta-Hydrolases"/>
    <property type="match status" value="1"/>
</dbReference>
<dbReference type="AlphaFoldDB" id="A0A0C3GDB0"/>
<evidence type="ECO:0000256" key="2">
    <source>
        <dbReference type="ARBA" id="ARBA00022525"/>
    </source>
</evidence>
<dbReference type="InParanoid" id="A0A0C3GDB0"/>
<reference evidence="8" key="2">
    <citation type="submission" date="2015-01" db="EMBL/GenBank/DDBJ databases">
        <title>Evolutionary Origins and Diversification of the Mycorrhizal Mutualists.</title>
        <authorList>
            <consortium name="DOE Joint Genome Institute"/>
            <consortium name="Mycorrhizal Genomics Consortium"/>
            <person name="Kohler A."/>
            <person name="Kuo A."/>
            <person name="Nagy L.G."/>
            <person name="Floudas D."/>
            <person name="Copeland A."/>
            <person name="Barry K.W."/>
            <person name="Cichocki N."/>
            <person name="Veneault-Fourrey C."/>
            <person name="LaButti K."/>
            <person name="Lindquist E.A."/>
            <person name="Lipzen A."/>
            <person name="Lundell T."/>
            <person name="Morin E."/>
            <person name="Murat C."/>
            <person name="Riley R."/>
            <person name="Ohm R."/>
            <person name="Sun H."/>
            <person name="Tunlid A."/>
            <person name="Henrissat B."/>
            <person name="Grigoriev I.V."/>
            <person name="Hibbett D.S."/>
            <person name="Martin F."/>
        </authorList>
    </citation>
    <scope>NUCLEOTIDE SEQUENCE [LARGE SCALE GENOMIC DNA]</scope>
    <source>
        <strain evidence="8">F 1598</strain>
    </source>
</reference>
<dbReference type="PANTHER" id="PTHR34043">
    <property type="entry name" value="ALPHA/BETA-HYDROLASES SUPERFAMILY PROTEIN"/>
    <property type="match status" value="1"/>
</dbReference>
<reference evidence="7 8" key="1">
    <citation type="submission" date="2014-04" db="EMBL/GenBank/DDBJ databases">
        <authorList>
            <consortium name="DOE Joint Genome Institute"/>
            <person name="Kuo A."/>
            <person name="Tarkka M."/>
            <person name="Buscot F."/>
            <person name="Kohler A."/>
            <person name="Nagy L.G."/>
            <person name="Floudas D."/>
            <person name="Copeland A."/>
            <person name="Barry K.W."/>
            <person name="Cichocki N."/>
            <person name="Veneault-Fourrey C."/>
            <person name="LaButti K."/>
            <person name="Lindquist E.A."/>
            <person name="Lipzen A."/>
            <person name="Lundell T."/>
            <person name="Morin E."/>
            <person name="Murat C."/>
            <person name="Sun H."/>
            <person name="Tunlid A."/>
            <person name="Henrissat B."/>
            <person name="Grigoriev I.V."/>
            <person name="Hibbett D.S."/>
            <person name="Martin F."/>
            <person name="Nordberg H.P."/>
            <person name="Cantor M.N."/>
            <person name="Hua S.X."/>
        </authorList>
    </citation>
    <scope>NUCLEOTIDE SEQUENCE [LARGE SCALE GENOMIC DNA]</scope>
    <source>
        <strain evidence="7 8">F 1598</strain>
    </source>
</reference>
<gene>
    <name evidence="7" type="ORF">PILCRDRAFT_813585</name>
</gene>
<organism evidence="7 8">
    <name type="scientific">Piloderma croceum (strain F 1598)</name>
    <dbReference type="NCBI Taxonomy" id="765440"/>
    <lineage>
        <taxon>Eukaryota</taxon>
        <taxon>Fungi</taxon>
        <taxon>Dikarya</taxon>
        <taxon>Basidiomycota</taxon>
        <taxon>Agaricomycotina</taxon>
        <taxon>Agaricomycetes</taxon>
        <taxon>Agaricomycetidae</taxon>
        <taxon>Atheliales</taxon>
        <taxon>Atheliaceae</taxon>
        <taxon>Piloderma</taxon>
    </lineage>
</organism>
<keyword evidence="4" id="KW-0378">Hydrolase</keyword>
<dbReference type="OrthoDB" id="206848at2759"/>
<dbReference type="Pfam" id="PF24708">
    <property type="entry name" value="Lip_C"/>
    <property type="match status" value="1"/>
</dbReference>
<keyword evidence="2" id="KW-0964">Secreted</keyword>
<protein>
    <recommendedName>
        <fullName evidence="6">Lipase-like C-terminal domain-containing protein</fullName>
    </recommendedName>
</protein>
<evidence type="ECO:0000313" key="8">
    <source>
        <dbReference type="Proteomes" id="UP000054166"/>
    </source>
</evidence>
<dbReference type="InterPro" id="IPR029058">
    <property type="entry name" value="AB_hydrolase_fold"/>
</dbReference>
<dbReference type="EMBL" id="KN832976">
    <property type="protein sequence ID" value="KIM88616.1"/>
    <property type="molecule type" value="Genomic_DNA"/>
</dbReference>
<keyword evidence="8" id="KW-1185">Reference proteome</keyword>
<dbReference type="GO" id="GO:0005576">
    <property type="term" value="C:extracellular region"/>
    <property type="evidence" value="ECO:0007669"/>
    <property type="project" value="UniProtKB-SubCell"/>
</dbReference>
<dbReference type="PANTHER" id="PTHR34043:SF3">
    <property type="entry name" value="ALPHA_BETA-HYDROLASES SUPERFAMILY PROTEIN"/>
    <property type="match status" value="1"/>
</dbReference>
<feature type="domain" description="Lipase-like C-terminal" evidence="6">
    <location>
        <begin position="79"/>
        <end position="340"/>
    </location>
</feature>
<dbReference type="Proteomes" id="UP000054166">
    <property type="component" value="Unassembled WGS sequence"/>
</dbReference>
<dbReference type="GO" id="GO:0006629">
    <property type="term" value="P:lipid metabolic process"/>
    <property type="evidence" value="ECO:0007669"/>
    <property type="project" value="UniProtKB-KW"/>
</dbReference>
<name>A0A0C3GDB0_PILCF</name>
<evidence type="ECO:0000256" key="1">
    <source>
        <dbReference type="ARBA" id="ARBA00004613"/>
    </source>
</evidence>
<evidence type="ECO:0000256" key="4">
    <source>
        <dbReference type="ARBA" id="ARBA00022801"/>
    </source>
</evidence>
<keyword evidence="5" id="KW-0443">Lipid metabolism</keyword>